<dbReference type="EMBL" id="BJXA01000068">
    <property type="protein sequence ID" value="GEM42396.1"/>
    <property type="molecule type" value="Genomic_DNA"/>
</dbReference>
<sequence>MNPQPLDVDTALLAERQAALVRALVAGSPVPDGFDTEAVAAAARALLRKRAGEVARRFPLLAHACGADFTARFIAWAADKPKTSTAADATAFAEYVGVALSGAASSRTRKLLLRRRS</sequence>
<evidence type="ECO:0000259" key="1">
    <source>
        <dbReference type="Pfam" id="PF26136"/>
    </source>
</evidence>
<proteinExistence type="predicted"/>
<gene>
    <name evidence="2" type="ORF">NN4_69150</name>
</gene>
<dbReference type="AlphaFoldDB" id="A0A511MQW5"/>
<evidence type="ECO:0000313" key="2">
    <source>
        <dbReference type="EMBL" id="GEM42396.1"/>
    </source>
</evidence>
<dbReference type="Pfam" id="PF26136">
    <property type="entry name" value="SCO6045_C"/>
    <property type="match status" value="1"/>
</dbReference>
<dbReference type="RefSeq" id="WP_222595218.1">
    <property type="nucleotide sequence ID" value="NZ_BJXA01000068.1"/>
</dbReference>
<accession>A0A511MQW5</accession>
<keyword evidence="3" id="KW-1185">Reference proteome</keyword>
<reference evidence="2 3" key="1">
    <citation type="submission" date="2019-07" db="EMBL/GenBank/DDBJ databases">
        <title>Whole genome shotgun sequence of Nocardia ninae NBRC 108245.</title>
        <authorList>
            <person name="Hosoyama A."/>
            <person name="Uohara A."/>
            <person name="Ohji S."/>
            <person name="Ichikawa N."/>
        </authorList>
    </citation>
    <scope>NUCLEOTIDE SEQUENCE [LARGE SCALE GENOMIC DNA]</scope>
    <source>
        <strain evidence="2 3">NBRC 108245</strain>
    </source>
</reference>
<protein>
    <recommendedName>
        <fullName evidence="1">SCO6045-like C-terminal domain-containing protein</fullName>
    </recommendedName>
</protein>
<evidence type="ECO:0000313" key="3">
    <source>
        <dbReference type="Proteomes" id="UP000321424"/>
    </source>
</evidence>
<dbReference type="Proteomes" id="UP000321424">
    <property type="component" value="Unassembled WGS sequence"/>
</dbReference>
<name>A0A511MQW5_9NOCA</name>
<organism evidence="2 3">
    <name type="scientific">Nocardia ninae NBRC 108245</name>
    <dbReference type="NCBI Taxonomy" id="1210091"/>
    <lineage>
        <taxon>Bacteria</taxon>
        <taxon>Bacillati</taxon>
        <taxon>Actinomycetota</taxon>
        <taxon>Actinomycetes</taxon>
        <taxon>Mycobacteriales</taxon>
        <taxon>Nocardiaceae</taxon>
        <taxon>Nocardia</taxon>
    </lineage>
</organism>
<comment type="caution">
    <text evidence="2">The sequence shown here is derived from an EMBL/GenBank/DDBJ whole genome shotgun (WGS) entry which is preliminary data.</text>
</comment>
<feature type="domain" description="SCO6045-like C-terminal" evidence="1">
    <location>
        <begin position="14"/>
        <end position="96"/>
    </location>
</feature>
<dbReference type="InterPro" id="IPR058711">
    <property type="entry name" value="SCO6045-like_C"/>
</dbReference>